<dbReference type="Pfam" id="PF00486">
    <property type="entry name" value="Trans_reg_C"/>
    <property type="match status" value="1"/>
</dbReference>
<reference evidence="4 5" key="1">
    <citation type="submission" date="2016-10" db="EMBL/GenBank/DDBJ databases">
        <authorList>
            <person name="de Groot N.N."/>
        </authorList>
    </citation>
    <scope>NUCLEOTIDE SEQUENCE [LARGE SCALE GENOMIC DNA]</scope>
    <source>
        <strain evidence="4 5">CGMCC 4.3510</strain>
    </source>
</reference>
<dbReference type="Gene3D" id="1.10.10.10">
    <property type="entry name" value="Winged helix-like DNA-binding domain superfamily/Winged helix DNA-binding domain"/>
    <property type="match status" value="1"/>
</dbReference>
<dbReference type="CDD" id="cd00383">
    <property type="entry name" value="trans_reg_C"/>
    <property type="match status" value="1"/>
</dbReference>
<evidence type="ECO:0000313" key="5">
    <source>
        <dbReference type="Proteomes" id="UP000199323"/>
    </source>
</evidence>
<dbReference type="PROSITE" id="PS51755">
    <property type="entry name" value="OMPR_PHOB"/>
    <property type="match status" value="1"/>
</dbReference>
<accession>A0A1I2AMK2</accession>
<dbReference type="Proteomes" id="UP000199323">
    <property type="component" value="Unassembled WGS sequence"/>
</dbReference>
<dbReference type="RefSeq" id="WP_245795786.1">
    <property type="nucleotide sequence ID" value="NZ_FONG01000003.1"/>
</dbReference>
<feature type="domain" description="OmpR/PhoB-type" evidence="3">
    <location>
        <begin position="11"/>
        <end position="106"/>
    </location>
</feature>
<dbReference type="SMART" id="SM00862">
    <property type="entry name" value="Trans_reg_C"/>
    <property type="match status" value="1"/>
</dbReference>
<dbReference type="GO" id="GO:0003677">
    <property type="term" value="F:DNA binding"/>
    <property type="evidence" value="ECO:0007669"/>
    <property type="project" value="UniProtKB-UniRule"/>
</dbReference>
<keyword evidence="5" id="KW-1185">Reference proteome</keyword>
<gene>
    <name evidence="4" type="ORF">SAMN05216251_103148</name>
</gene>
<dbReference type="InterPro" id="IPR036388">
    <property type="entry name" value="WH-like_DNA-bd_sf"/>
</dbReference>
<sequence length="106" mass="11460">MSRRTPAVSSSPVLRHGGVTLDQARHEATVEGRLLDLTPKEFAVLHLLLEAGGAPVPHDVIVRTLWDENLDPRTSAVRATVSRLRGKLGDPGLISADTGRGYRLCD</sequence>
<dbReference type="InterPro" id="IPR016032">
    <property type="entry name" value="Sig_transdc_resp-reg_C-effctor"/>
</dbReference>
<dbReference type="SUPFAM" id="SSF46894">
    <property type="entry name" value="C-terminal effector domain of the bipartite response regulators"/>
    <property type="match status" value="1"/>
</dbReference>
<proteinExistence type="predicted"/>
<evidence type="ECO:0000256" key="1">
    <source>
        <dbReference type="ARBA" id="ARBA00023125"/>
    </source>
</evidence>
<dbReference type="STRING" id="380248.SAMN05216251_103148"/>
<organism evidence="4 5">
    <name type="scientific">Actinacidiphila alni</name>
    <dbReference type="NCBI Taxonomy" id="380248"/>
    <lineage>
        <taxon>Bacteria</taxon>
        <taxon>Bacillati</taxon>
        <taxon>Actinomycetota</taxon>
        <taxon>Actinomycetes</taxon>
        <taxon>Kitasatosporales</taxon>
        <taxon>Streptomycetaceae</taxon>
        <taxon>Actinacidiphila</taxon>
    </lineage>
</organism>
<dbReference type="InterPro" id="IPR001867">
    <property type="entry name" value="OmpR/PhoB-type_DNA-bd"/>
</dbReference>
<evidence type="ECO:0000256" key="2">
    <source>
        <dbReference type="PROSITE-ProRule" id="PRU01091"/>
    </source>
</evidence>
<protein>
    <submittedName>
        <fullName evidence="4">Transcriptional regulatory protein, C terminal</fullName>
    </submittedName>
</protein>
<keyword evidence="1 2" id="KW-0238">DNA-binding</keyword>
<dbReference type="AlphaFoldDB" id="A0A1I2AMK2"/>
<dbReference type="GO" id="GO:0000160">
    <property type="term" value="P:phosphorelay signal transduction system"/>
    <property type="evidence" value="ECO:0007669"/>
    <property type="project" value="InterPro"/>
</dbReference>
<evidence type="ECO:0000313" key="4">
    <source>
        <dbReference type="EMBL" id="SFE45132.1"/>
    </source>
</evidence>
<evidence type="ECO:0000259" key="3">
    <source>
        <dbReference type="PROSITE" id="PS51755"/>
    </source>
</evidence>
<feature type="DNA-binding region" description="OmpR/PhoB-type" evidence="2">
    <location>
        <begin position="11"/>
        <end position="106"/>
    </location>
</feature>
<dbReference type="EMBL" id="FONG01000003">
    <property type="protein sequence ID" value="SFE45132.1"/>
    <property type="molecule type" value="Genomic_DNA"/>
</dbReference>
<dbReference type="GO" id="GO:0006355">
    <property type="term" value="P:regulation of DNA-templated transcription"/>
    <property type="evidence" value="ECO:0007669"/>
    <property type="project" value="InterPro"/>
</dbReference>
<name>A0A1I2AMK2_9ACTN</name>